<dbReference type="GO" id="GO:0008168">
    <property type="term" value="F:methyltransferase activity"/>
    <property type="evidence" value="ECO:0007669"/>
    <property type="project" value="UniProtKB-KW"/>
</dbReference>
<dbReference type="SUPFAM" id="SSF53335">
    <property type="entry name" value="S-adenosyl-L-methionine-dependent methyltransferases"/>
    <property type="match status" value="1"/>
</dbReference>
<dbReference type="PANTHER" id="PTHR18895">
    <property type="entry name" value="HEMK METHYLTRANSFERASE"/>
    <property type="match status" value="1"/>
</dbReference>
<dbReference type="InterPro" id="IPR050320">
    <property type="entry name" value="N5-glutamine_MTase"/>
</dbReference>
<dbReference type="GO" id="GO:0032259">
    <property type="term" value="P:methylation"/>
    <property type="evidence" value="ECO:0007669"/>
    <property type="project" value="UniProtKB-KW"/>
</dbReference>
<comment type="caution">
    <text evidence="1">The sequence shown here is derived from an EMBL/GenBank/DDBJ whole genome shotgun (WGS) entry which is preliminary data.</text>
</comment>
<organism evidence="1">
    <name type="scientific">uncultured bacterium</name>
    <name type="common">gcode 4</name>
    <dbReference type="NCBI Taxonomy" id="1234023"/>
    <lineage>
        <taxon>Bacteria</taxon>
        <taxon>environmental samples</taxon>
    </lineage>
</organism>
<accession>K2FSW1</accession>
<name>K2FSW1_9BACT</name>
<dbReference type="AlphaFoldDB" id="K2FSW1"/>
<dbReference type="PANTHER" id="PTHR18895:SF74">
    <property type="entry name" value="MTRF1L RELEASE FACTOR GLUTAMINE METHYLTRANSFERASE"/>
    <property type="match status" value="1"/>
</dbReference>
<reference evidence="1" key="1">
    <citation type="journal article" date="2012" name="Science">
        <title>Fermentation, hydrogen, and sulfur metabolism in multiple uncultivated bacterial phyla.</title>
        <authorList>
            <person name="Wrighton K.C."/>
            <person name="Thomas B.C."/>
            <person name="Sharon I."/>
            <person name="Miller C.S."/>
            <person name="Castelle C.J."/>
            <person name="VerBerkmoes N.C."/>
            <person name="Wilkins M.J."/>
            <person name="Hettich R.L."/>
            <person name="Lipton M.S."/>
            <person name="Williams K.H."/>
            <person name="Long P.E."/>
            <person name="Banfield J.F."/>
        </authorList>
    </citation>
    <scope>NUCLEOTIDE SEQUENCE [LARGE SCALE GENOMIC DNA]</scope>
</reference>
<dbReference type="EMBL" id="AMFJ01000997">
    <property type="protein sequence ID" value="EKE25988.1"/>
    <property type="molecule type" value="Genomic_DNA"/>
</dbReference>
<dbReference type="Gene3D" id="3.40.50.150">
    <property type="entry name" value="Vaccinia Virus protein VP39"/>
    <property type="match status" value="1"/>
</dbReference>
<dbReference type="InterPro" id="IPR029063">
    <property type="entry name" value="SAM-dependent_MTases_sf"/>
</dbReference>
<keyword evidence="1" id="KW-0489">Methyltransferase</keyword>
<sequence>MKTHKTEEVEFFYNRFYFDKNVLIPRLDTESLVREAIKIAKKENIKTLLDIWTWSWIIPISIDKNVPDLKIYAVEKSKRALKIARANAIKNNSQISFIPWDLLKTFLTEGFDFPEKVLITTNLPYIKNEDWENMSDDTKFEPKMALFWWKRTWFELYEKFFRQVLKLKEKYSRVTFFVICEIWFDQKDIAKKFLKKCNFKFEFFKDLRDIERFIKVII</sequence>
<keyword evidence="1" id="KW-0808">Transferase</keyword>
<proteinExistence type="predicted"/>
<gene>
    <name evidence="1" type="ORF">ACD_4C00481G0003</name>
</gene>
<evidence type="ECO:0000313" key="1">
    <source>
        <dbReference type="EMBL" id="EKE25988.1"/>
    </source>
</evidence>
<protein>
    <submittedName>
        <fullName evidence="1">Bifunctional methyltransferase</fullName>
    </submittedName>
</protein>